<keyword evidence="5" id="KW-0408">Iron</keyword>
<dbReference type="AlphaFoldDB" id="A0A1H0BFI3"/>
<dbReference type="Pfam" id="PF01966">
    <property type="entry name" value="HD"/>
    <property type="match status" value="1"/>
</dbReference>
<reference evidence="9" key="1">
    <citation type="submission" date="2016-10" db="EMBL/GenBank/DDBJ databases">
        <authorList>
            <person name="Varghese N."/>
            <person name="Submissions S."/>
        </authorList>
    </citation>
    <scope>NUCLEOTIDE SEQUENCE [LARGE SCALE GENOMIC DNA]</scope>
    <source>
        <strain evidence="9">CGMCC 1.10369</strain>
    </source>
</reference>
<dbReference type="STRING" id="745820.SAMN04488053_101868"/>
<evidence type="ECO:0000256" key="5">
    <source>
        <dbReference type="ARBA" id="ARBA00023004"/>
    </source>
</evidence>
<organism evidence="8 9">
    <name type="scientific">Alkalicoccus daliensis</name>
    <dbReference type="NCBI Taxonomy" id="745820"/>
    <lineage>
        <taxon>Bacteria</taxon>
        <taxon>Bacillati</taxon>
        <taxon>Bacillota</taxon>
        <taxon>Bacilli</taxon>
        <taxon>Bacillales</taxon>
        <taxon>Bacillaceae</taxon>
        <taxon>Alkalicoccus</taxon>
    </lineage>
</organism>
<dbReference type="InterPro" id="IPR051094">
    <property type="entry name" value="Diverse_Catalytic_Enzymes"/>
</dbReference>
<name>A0A1H0BFI3_9BACI</name>
<evidence type="ECO:0000256" key="2">
    <source>
        <dbReference type="ARBA" id="ARBA00022723"/>
    </source>
</evidence>
<sequence>MNEQEALSAVKEALKPQRYEHTLRVTETAEQLCHVYGGNLQKIRLASILHDYAKYRSASEMRNTVKEEADLPDQLLDFGDELLHSFVGAFYVKKELGIADKDVLQMIASHTTGREQMSLEEEIVFLADYIEPGRTFPGAAEARKASKVSLEAGCLSALSQTITFLVSKRISVYPDTFAAYNYYIMKRKDDFFNGK</sequence>
<dbReference type="SUPFAM" id="SSF109604">
    <property type="entry name" value="HD-domain/PDEase-like"/>
    <property type="match status" value="1"/>
</dbReference>
<keyword evidence="4 8" id="KW-0378">Hydrolase</keyword>
<dbReference type="Gene3D" id="1.10.3210.10">
    <property type="entry name" value="Hypothetical protein af1432"/>
    <property type="match status" value="1"/>
</dbReference>
<dbReference type="InterPro" id="IPR006674">
    <property type="entry name" value="HD_domain"/>
</dbReference>
<feature type="domain" description="HD/PDEase" evidence="7">
    <location>
        <begin position="14"/>
        <end position="142"/>
    </location>
</feature>
<dbReference type="SMART" id="SM00471">
    <property type="entry name" value="HDc"/>
    <property type="match status" value="1"/>
</dbReference>
<evidence type="ECO:0000313" key="8">
    <source>
        <dbReference type="EMBL" id="SDN44370.1"/>
    </source>
</evidence>
<dbReference type="Proteomes" id="UP000198778">
    <property type="component" value="Unassembled WGS sequence"/>
</dbReference>
<evidence type="ECO:0000256" key="4">
    <source>
        <dbReference type="ARBA" id="ARBA00022801"/>
    </source>
</evidence>
<gene>
    <name evidence="8" type="ORF">SAMN04488053_101868</name>
</gene>
<protein>
    <recommendedName>
        <fullName evidence="1">bis(5'-nucleosyl)-tetraphosphatase (symmetrical)</fullName>
        <ecNumber evidence="1">3.6.1.41</ecNumber>
    </recommendedName>
</protein>
<dbReference type="EC" id="3.6.1.41" evidence="1"/>
<evidence type="ECO:0000256" key="6">
    <source>
        <dbReference type="ARBA" id="ARBA00049417"/>
    </source>
</evidence>
<dbReference type="PANTHER" id="PTHR35795:SF1">
    <property type="entry name" value="BIS(5'-NUCLEOSYL)-TETRAPHOSPHATASE, SYMMETRICAL"/>
    <property type="match status" value="1"/>
</dbReference>
<dbReference type="GO" id="GO:0046872">
    <property type="term" value="F:metal ion binding"/>
    <property type="evidence" value="ECO:0007669"/>
    <property type="project" value="UniProtKB-KW"/>
</dbReference>
<dbReference type="EMBL" id="FNIL01000001">
    <property type="protein sequence ID" value="SDN44370.1"/>
    <property type="molecule type" value="Genomic_DNA"/>
</dbReference>
<evidence type="ECO:0000259" key="7">
    <source>
        <dbReference type="SMART" id="SM00471"/>
    </source>
</evidence>
<evidence type="ECO:0000256" key="1">
    <source>
        <dbReference type="ARBA" id="ARBA00012506"/>
    </source>
</evidence>
<proteinExistence type="predicted"/>
<dbReference type="NCBIfam" id="TIGR00488">
    <property type="entry name" value="bis(5'-nucleosyl)-tetraphosphatase (symmetrical) YqeK"/>
    <property type="match status" value="1"/>
</dbReference>
<dbReference type="PANTHER" id="PTHR35795">
    <property type="entry name" value="SLR1885 PROTEIN"/>
    <property type="match status" value="1"/>
</dbReference>
<dbReference type="RefSeq" id="WP_090840886.1">
    <property type="nucleotide sequence ID" value="NZ_FNIL01000001.1"/>
</dbReference>
<dbReference type="CDD" id="cd00077">
    <property type="entry name" value="HDc"/>
    <property type="match status" value="1"/>
</dbReference>
<evidence type="ECO:0000256" key="3">
    <source>
        <dbReference type="ARBA" id="ARBA00022741"/>
    </source>
</evidence>
<comment type="catalytic activity">
    <reaction evidence="6">
        <text>P(1),P(4)-bis(5'-adenosyl) tetraphosphate + H2O = 2 ADP + 2 H(+)</text>
        <dbReference type="Rhea" id="RHEA:24252"/>
        <dbReference type="ChEBI" id="CHEBI:15377"/>
        <dbReference type="ChEBI" id="CHEBI:15378"/>
        <dbReference type="ChEBI" id="CHEBI:58141"/>
        <dbReference type="ChEBI" id="CHEBI:456216"/>
        <dbReference type="EC" id="3.6.1.41"/>
    </reaction>
</comment>
<dbReference type="InterPro" id="IPR003607">
    <property type="entry name" value="HD/PDEase_dom"/>
</dbReference>
<dbReference type="GO" id="GO:0000166">
    <property type="term" value="F:nucleotide binding"/>
    <property type="evidence" value="ECO:0007669"/>
    <property type="project" value="UniProtKB-KW"/>
</dbReference>
<accession>A0A1H0BFI3</accession>
<evidence type="ECO:0000313" key="9">
    <source>
        <dbReference type="Proteomes" id="UP000198778"/>
    </source>
</evidence>
<keyword evidence="2" id="KW-0479">Metal-binding</keyword>
<dbReference type="InterPro" id="IPR005249">
    <property type="entry name" value="YqeK"/>
</dbReference>
<dbReference type="OrthoDB" id="9782134at2"/>
<keyword evidence="3" id="KW-0547">Nucleotide-binding</keyword>
<dbReference type="GO" id="GO:0008803">
    <property type="term" value="F:bis(5'-nucleosyl)-tetraphosphatase (symmetrical) activity"/>
    <property type="evidence" value="ECO:0007669"/>
    <property type="project" value="UniProtKB-EC"/>
</dbReference>
<keyword evidence="9" id="KW-1185">Reference proteome</keyword>